<dbReference type="KEGG" id="rlc:K227x_50350"/>
<reference evidence="2 3" key="1">
    <citation type="submission" date="2019-02" db="EMBL/GenBank/DDBJ databases">
        <title>Deep-cultivation of Planctomycetes and their phenomic and genomic characterization uncovers novel biology.</title>
        <authorList>
            <person name="Wiegand S."/>
            <person name="Jogler M."/>
            <person name="Boedeker C."/>
            <person name="Pinto D."/>
            <person name="Vollmers J."/>
            <person name="Rivas-Marin E."/>
            <person name="Kohn T."/>
            <person name="Peeters S.H."/>
            <person name="Heuer A."/>
            <person name="Rast P."/>
            <person name="Oberbeckmann S."/>
            <person name="Bunk B."/>
            <person name="Jeske O."/>
            <person name="Meyerdierks A."/>
            <person name="Storesund J.E."/>
            <person name="Kallscheuer N."/>
            <person name="Luecker S."/>
            <person name="Lage O.M."/>
            <person name="Pohl T."/>
            <person name="Merkel B.J."/>
            <person name="Hornburger P."/>
            <person name="Mueller R.-W."/>
            <person name="Bruemmer F."/>
            <person name="Labrenz M."/>
            <person name="Spormann A.M."/>
            <person name="Op den Camp H."/>
            <person name="Overmann J."/>
            <person name="Amann R."/>
            <person name="Jetten M.S.M."/>
            <person name="Mascher T."/>
            <person name="Medema M.H."/>
            <person name="Devos D.P."/>
            <person name="Kaster A.-K."/>
            <person name="Ovreas L."/>
            <person name="Rohde M."/>
            <person name="Galperin M.Y."/>
            <person name="Jogler C."/>
        </authorList>
    </citation>
    <scope>NUCLEOTIDE SEQUENCE [LARGE SCALE GENOMIC DNA]</scope>
    <source>
        <strain evidence="2 3">K22_7</strain>
    </source>
</reference>
<feature type="compositionally biased region" description="Basic and acidic residues" evidence="1">
    <location>
        <begin position="1"/>
        <end position="16"/>
    </location>
</feature>
<evidence type="ECO:0000313" key="2">
    <source>
        <dbReference type="EMBL" id="QDT06624.1"/>
    </source>
</evidence>
<feature type="region of interest" description="Disordered" evidence="1">
    <location>
        <begin position="1"/>
        <end position="39"/>
    </location>
</feature>
<keyword evidence="3" id="KW-1185">Reference proteome</keyword>
<name>A0A517NHL5_9BACT</name>
<dbReference type="Proteomes" id="UP000318538">
    <property type="component" value="Chromosome"/>
</dbReference>
<accession>A0A517NHL5</accession>
<dbReference type="RefSeq" id="WP_145173504.1">
    <property type="nucleotide sequence ID" value="NZ_CP036525.1"/>
</dbReference>
<protein>
    <submittedName>
        <fullName evidence="2">Uncharacterized protein</fullName>
    </submittedName>
</protein>
<dbReference type="EMBL" id="CP036525">
    <property type="protein sequence ID" value="QDT06624.1"/>
    <property type="molecule type" value="Genomic_DNA"/>
</dbReference>
<organism evidence="2 3">
    <name type="scientific">Rubripirellula lacrimiformis</name>
    <dbReference type="NCBI Taxonomy" id="1930273"/>
    <lineage>
        <taxon>Bacteria</taxon>
        <taxon>Pseudomonadati</taxon>
        <taxon>Planctomycetota</taxon>
        <taxon>Planctomycetia</taxon>
        <taxon>Pirellulales</taxon>
        <taxon>Pirellulaceae</taxon>
        <taxon>Rubripirellula</taxon>
    </lineage>
</organism>
<dbReference type="OrthoDB" id="284142at2"/>
<evidence type="ECO:0000256" key="1">
    <source>
        <dbReference type="SAM" id="MobiDB-lite"/>
    </source>
</evidence>
<proteinExistence type="predicted"/>
<evidence type="ECO:0000313" key="3">
    <source>
        <dbReference type="Proteomes" id="UP000318538"/>
    </source>
</evidence>
<gene>
    <name evidence="2" type="ORF">K227x_50350</name>
</gene>
<sequence>MAKNNDLKRSLKAADRRRSRRPRAVDSTGASAAQSSASNQVDVSGLLVVDILAAHRESGLRDSELVVSLRACLAASTPSQDRSQQLMQRLAQIENRDDVSPRAYREAVRGILATALQHRVADNDHAFMQFLTVLSN</sequence>
<dbReference type="AlphaFoldDB" id="A0A517NHL5"/>